<evidence type="ECO:0000313" key="2">
    <source>
        <dbReference type="Proteomes" id="UP001558652"/>
    </source>
</evidence>
<keyword evidence="2" id="KW-1185">Reference proteome</keyword>
<comment type="caution">
    <text evidence="1">The sequence shown here is derived from an EMBL/GenBank/DDBJ whole genome shotgun (WGS) entry which is preliminary data.</text>
</comment>
<accession>A0ABD0YIK6</accession>
<dbReference type="Proteomes" id="UP001558652">
    <property type="component" value="Unassembled WGS sequence"/>
</dbReference>
<organism evidence="1 2">
    <name type="scientific">Ranatra chinensis</name>
    <dbReference type="NCBI Taxonomy" id="642074"/>
    <lineage>
        <taxon>Eukaryota</taxon>
        <taxon>Metazoa</taxon>
        <taxon>Ecdysozoa</taxon>
        <taxon>Arthropoda</taxon>
        <taxon>Hexapoda</taxon>
        <taxon>Insecta</taxon>
        <taxon>Pterygota</taxon>
        <taxon>Neoptera</taxon>
        <taxon>Paraneoptera</taxon>
        <taxon>Hemiptera</taxon>
        <taxon>Heteroptera</taxon>
        <taxon>Panheteroptera</taxon>
        <taxon>Nepomorpha</taxon>
        <taxon>Nepidae</taxon>
        <taxon>Ranatrinae</taxon>
        <taxon>Ranatra</taxon>
    </lineage>
</organism>
<dbReference type="EMBL" id="JBFDAA010000019">
    <property type="protein sequence ID" value="KAL1115739.1"/>
    <property type="molecule type" value="Genomic_DNA"/>
</dbReference>
<reference evidence="1 2" key="1">
    <citation type="submission" date="2024-07" db="EMBL/GenBank/DDBJ databases">
        <title>Chromosome-level genome assembly of the water stick insect Ranatra chinensis (Heteroptera: Nepidae).</title>
        <authorList>
            <person name="Liu X."/>
        </authorList>
    </citation>
    <scope>NUCLEOTIDE SEQUENCE [LARGE SCALE GENOMIC DNA]</scope>
    <source>
        <strain evidence="1">Cailab_2021Rc</strain>
        <tissue evidence="1">Muscle</tissue>
    </source>
</reference>
<name>A0ABD0YIK6_9HEMI</name>
<gene>
    <name evidence="1" type="ORF">AAG570_006029</name>
</gene>
<sequence>MASKRRYMFRKNKTQGTTEIGTCKQVGSIFRECLHPAFVCRDASRLNDSGSAESHLVGTYGVMGGGGGVGGGAVSAVVSSAPSASATDGYLSAAAMVAAAATATATATASVVALHDRHDLQQAQYNQDIQSQKGGKLHLPLSVLFFWNMYCDNPQSLGRKMASKRRNMFQKDKTQETTENALHDVILAFRQYSSAIDDTSYTSPRIEFPIPLHEEEATTYVLASPTRVQITIAGEECLMGPV</sequence>
<protein>
    <submittedName>
        <fullName evidence="1">Uncharacterized protein</fullName>
    </submittedName>
</protein>
<dbReference type="AlphaFoldDB" id="A0ABD0YIK6"/>
<evidence type="ECO:0000313" key="1">
    <source>
        <dbReference type="EMBL" id="KAL1115739.1"/>
    </source>
</evidence>
<proteinExistence type="predicted"/>